<dbReference type="PROSITE" id="PS51900">
    <property type="entry name" value="CB"/>
    <property type="match status" value="1"/>
</dbReference>
<dbReference type="Proteomes" id="UP001597233">
    <property type="component" value="Unassembled WGS sequence"/>
</dbReference>
<dbReference type="InterPro" id="IPR002104">
    <property type="entry name" value="Integrase_catalytic"/>
</dbReference>
<keyword evidence="1" id="KW-0229">DNA integration</keyword>
<dbReference type="EMBL" id="JBHUEH010000032">
    <property type="protein sequence ID" value="MFD1888278.1"/>
    <property type="molecule type" value="Genomic_DNA"/>
</dbReference>
<dbReference type="Gene3D" id="1.10.150.130">
    <property type="match status" value="1"/>
</dbReference>
<evidence type="ECO:0000256" key="1">
    <source>
        <dbReference type="ARBA" id="ARBA00022908"/>
    </source>
</evidence>
<dbReference type="Pfam" id="PF00589">
    <property type="entry name" value="Phage_integrase"/>
    <property type="match status" value="1"/>
</dbReference>
<evidence type="ECO:0000256" key="4">
    <source>
        <dbReference type="PROSITE-ProRule" id="PRU01248"/>
    </source>
</evidence>
<evidence type="ECO:0000259" key="6">
    <source>
        <dbReference type="PROSITE" id="PS51900"/>
    </source>
</evidence>
<evidence type="ECO:0000256" key="3">
    <source>
        <dbReference type="ARBA" id="ARBA00023172"/>
    </source>
</evidence>
<dbReference type="SUPFAM" id="SSF56349">
    <property type="entry name" value="DNA breaking-rejoining enzymes"/>
    <property type="match status" value="1"/>
</dbReference>
<feature type="domain" description="Tyr recombinase" evidence="5">
    <location>
        <begin position="112"/>
        <end position="302"/>
    </location>
</feature>
<dbReference type="InterPro" id="IPR044068">
    <property type="entry name" value="CB"/>
</dbReference>
<accession>A0ABW4RRH5</accession>
<evidence type="ECO:0000259" key="5">
    <source>
        <dbReference type="PROSITE" id="PS51898"/>
    </source>
</evidence>
<protein>
    <submittedName>
        <fullName evidence="7">Tyrosine-type recombinase/integrase</fullName>
    </submittedName>
</protein>
<dbReference type="InterPro" id="IPR011010">
    <property type="entry name" value="DNA_brk_join_enz"/>
</dbReference>
<dbReference type="PANTHER" id="PTHR30349">
    <property type="entry name" value="PHAGE INTEGRASE-RELATED"/>
    <property type="match status" value="1"/>
</dbReference>
<evidence type="ECO:0000313" key="7">
    <source>
        <dbReference type="EMBL" id="MFD1888278.1"/>
    </source>
</evidence>
<dbReference type="PANTHER" id="PTHR30349:SF81">
    <property type="entry name" value="TYROSINE RECOMBINASE XERC"/>
    <property type="match status" value="1"/>
</dbReference>
<evidence type="ECO:0000256" key="2">
    <source>
        <dbReference type="ARBA" id="ARBA00023125"/>
    </source>
</evidence>
<keyword evidence="2 4" id="KW-0238">DNA-binding</keyword>
<dbReference type="InterPro" id="IPR013762">
    <property type="entry name" value="Integrase-like_cat_sf"/>
</dbReference>
<dbReference type="RefSeq" id="WP_347323007.1">
    <property type="nucleotide sequence ID" value="NZ_JBCGUH010000001.1"/>
</dbReference>
<proteinExistence type="predicted"/>
<evidence type="ECO:0000313" key="8">
    <source>
        <dbReference type="Proteomes" id="UP001597233"/>
    </source>
</evidence>
<sequence length="314" mass="36930">MNLKSSDYTTYIEKYTHYMHIEKNLSMKSIKAYISDLSRFTIWLKQNQYDCITEDIIHLYFTSLIQSNTLKDSTIKRKYITFKSFFAFIAQKNWIAESPLIHLGKRFKTTKRIPKTLPQHEIKRLLTAPEKERLSRTSPFQVRLSIRNDAIIDLLFSTGIRIGELVQIRLKDLDLRNRSIIIFGKGRKERLLYLSSSELIDKIQQWLKIRFEFAPQCDSLFLNKYGQRLSIYGIEDIFSKYKQLAKINTSATPHYLRHSFATQLLENGADLRAVQEILGHSSVSTTEIYTEVSIKRKRTVLNKYNPRNKIETSK</sequence>
<name>A0ABW4RRH5_9BACL</name>
<dbReference type="InterPro" id="IPR010998">
    <property type="entry name" value="Integrase_recombinase_N"/>
</dbReference>
<gene>
    <name evidence="7" type="ORF">ACFSC9_22590</name>
</gene>
<dbReference type="InterPro" id="IPR004107">
    <property type="entry name" value="Integrase_SAM-like_N"/>
</dbReference>
<comment type="caution">
    <text evidence="7">The sequence shown here is derived from an EMBL/GenBank/DDBJ whole genome shotgun (WGS) entry which is preliminary data.</text>
</comment>
<dbReference type="Gene3D" id="1.10.443.10">
    <property type="entry name" value="Intergrase catalytic core"/>
    <property type="match status" value="1"/>
</dbReference>
<keyword evidence="8" id="KW-1185">Reference proteome</keyword>
<organism evidence="7 8">
    <name type="scientific">Paenibacillus wenxiniae</name>
    <dbReference type="NCBI Taxonomy" id="1636843"/>
    <lineage>
        <taxon>Bacteria</taxon>
        <taxon>Bacillati</taxon>
        <taxon>Bacillota</taxon>
        <taxon>Bacilli</taxon>
        <taxon>Bacillales</taxon>
        <taxon>Paenibacillaceae</taxon>
        <taxon>Paenibacillus</taxon>
    </lineage>
</organism>
<reference evidence="8" key="1">
    <citation type="journal article" date="2019" name="Int. J. Syst. Evol. Microbiol.">
        <title>The Global Catalogue of Microorganisms (GCM) 10K type strain sequencing project: providing services to taxonomists for standard genome sequencing and annotation.</title>
        <authorList>
            <consortium name="The Broad Institute Genomics Platform"/>
            <consortium name="The Broad Institute Genome Sequencing Center for Infectious Disease"/>
            <person name="Wu L."/>
            <person name="Ma J."/>
        </authorList>
    </citation>
    <scope>NUCLEOTIDE SEQUENCE [LARGE SCALE GENOMIC DNA]</scope>
    <source>
        <strain evidence="8">CCUG 54950</strain>
    </source>
</reference>
<dbReference type="InterPro" id="IPR050090">
    <property type="entry name" value="Tyrosine_recombinase_XerCD"/>
</dbReference>
<keyword evidence="3" id="KW-0233">DNA recombination</keyword>
<feature type="domain" description="Core-binding (CB)" evidence="6">
    <location>
        <begin position="6"/>
        <end position="90"/>
    </location>
</feature>
<dbReference type="Pfam" id="PF02899">
    <property type="entry name" value="Phage_int_SAM_1"/>
    <property type="match status" value="1"/>
</dbReference>
<dbReference type="PROSITE" id="PS51898">
    <property type="entry name" value="TYR_RECOMBINASE"/>
    <property type="match status" value="1"/>
</dbReference>